<keyword evidence="2 7" id="KW-0813">Transport</keyword>
<dbReference type="PANTHER" id="PTHR43744">
    <property type="entry name" value="ABC TRANSPORTER PERMEASE PROTEIN MG189-RELATED-RELATED"/>
    <property type="match status" value="1"/>
</dbReference>
<feature type="domain" description="ABC transmembrane type-1" evidence="8">
    <location>
        <begin position="86"/>
        <end position="275"/>
    </location>
</feature>
<evidence type="ECO:0000313" key="10">
    <source>
        <dbReference type="EMBL" id="USS00150.1"/>
    </source>
</evidence>
<feature type="transmembrane region" description="Helical" evidence="7">
    <location>
        <begin position="25"/>
        <end position="47"/>
    </location>
</feature>
<protein>
    <submittedName>
        <fullName evidence="9">Carbohydrate ABC transporter permease</fullName>
    </submittedName>
</protein>
<dbReference type="PROSITE" id="PS50928">
    <property type="entry name" value="ABC_TM1"/>
    <property type="match status" value="1"/>
</dbReference>
<dbReference type="GO" id="GO:0005886">
    <property type="term" value="C:plasma membrane"/>
    <property type="evidence" value="ECO:0007669"/>
    <property type="project" value="UniProtKB-SubCell"/>
</dbReference>
<dbReference type="EMBL" id="CP099799">
    <property type="protein sequence ID" value="USS00150.1"/>
    <property type="molecule type" value="Genomic_DNA"/>
</dbReference>
<dbReference type="RefSeq" id="WP_083089579.1">
    <property type="nucleotide sequence ID" value="NZ_CABMIZ010000033.1"/>
</dbReference>
<keyword evidence="5 7" id="KW-1133">Transmembrane helix</keyword>
<evidence type="ECO:0000256" key="3">
    <source>
        <dbReference type="ARBA" id="ARBA00022475"/>
    </source>
</evidence>
<accession>A0A9N7JKK8</accession>
<dbReference type="GeneID" id="303559741"/>
<dbReference type="OrthoDB" id="9787837at2"/>
<keyword evidence="12" id="KW-1185">Reference proteome</keyword>
<dbReference type="InterPro" id="IPR035906">
    <property type="entry name" value="MetI-like_sf"/>
</dbReference>
<dbReference type="CDD" id="cd06261">
    <property type="entry name" value="TM_PBP2"/>
    <property type="match status" value="1"/>
</dbReference>
<keyword evidence="6 7" id="KW-0472">Membrane</keyword>
<evidence type="ECO:0000256" key="7">
    <source>
        <dbReference type="RuleBase" id="RU363032"/>
    </source>
</evidence>
<keyword evidence="3" id="KW-1003">Cell membrane</keyword>
<reference evidence="10" key="2">
    <citation type="submission" date="2022-06" db="EMBL/GenBank/DDBJ databases">
        <authorList>
            <person name="Holder M.E."/>
            <person name="Ajami N.J."/>
            <person name="Petrosino J.F."/>
        </authorList>
    </citation>
    <scope>NUCLEOTIDE SEQUENCE</scope>
    <source>
        <strain evidence="10">RMA 8861</strain>
    </source>
</reference>
<gene>
    <name evidence="9" type="ORF">CP523_03470</name>
    <name evidence="10" type="ORF">NH397_11705</name>
</gene>
<feature type="transmembrane region" description="Helical" evidence="7">
    <location>
        <begin position="90"/>
        <end position="111"/>
    </location>
</feature>
<dbReference type="EMBL" id="CP023671">
    <property type="protein sequence ID" value="AYE33591.1"/>
    <property type="molecule type" value="Genomic_DNA"/>
</dbReference>
<reference evidence="9 11" key="1">
    <citation type="submission" date="2017-09" db="EMBL/GenBank/DDBJ databases">
        <authorList>
            <person name="Thomas P."/>
            <person name="Seyboldt C."/>
        </authorList>
    </citation>
    <scope>NUCLEOTIDE SEQUENCE [LARGE SCALE GENOMIC DNA]</scope>
    <source>
        <strain evidence="9 11">DSM 7534</strain>
    </source>
</reference>
<dbReference type="PANTHER" id="PTHR43744:SF12">
    <property type="entry name" value="ABC TRANSPORTER PERMEASE PROTEIN MG189-RELATED"/>
    <property type="match status" value="1"/>
</dbReference>
<evidence type="ECO:0000313" key="9">
    <source>
        <dbReference type="EMBL" id="AYE33591.1"/>
    </source>
</evidence>
<organism evidence="9 11">
    <name type="scientific">Clostridium septicum</name>
    <dbReference type="NCBI Taxonomy" id="1504"/>
    <lineage>
        <taxon>Bacteria</taxon>
        <taxon>Bacillati</taxon>
        <taxon>Bacillota</taxon>
        <taxon>Clostridia</taxon>
        <taxon>Eubacteriales</taxon>
        <taxon>Clostridiaceae</taxon>
        <taxon>Clostridium</taxon>
    </lineage>
</organism>
<evidence type="ECO:0000313" key="12">
    <source>
        <dbReference type="Proteomes" id="UP001055437"/>
    </source>
</evidence>
<feature type="transmembrane region" description="Helical" evidence="7">
    <location>
        <begin position="254"/>
        <end position="275"/>
    </location>
</feature>
<sequence>MFGREKKKKEKEELYDWRNRWTPKYICSLILLCIFMIIFIFPFYWIITGAFKDQASTIVIPPQWIPNNPTFQNWTDLARQPLLKWTFNSFFIAISTTFLVCLTSSLAGYVLAKKRFPGRHIIFWLLIIAMALPKQVIMVPLFNILTKLDWINSYKSLILPAVGWPFGIFLMKQFSETIPTELLEAAKIDGCTELGIFKNIVLPIVKPGVGALAIFTFISSWNDYFMQLILIRSTDMQTLPLGIATMQLEFTTNYGLMMAGAALASIPMIIIFLIFQKSFTQGITIGAVKG</sequence>
<dbReference type="KEGG" id="csep:CP523_03470"/>
<comment type="similarity">
    <text evidence="7">Belongs to the binding-protein-dependent transport system permease family.</text>
</comment>
<evidence type="ECO:0000256" key="1">
    <source>
        <dbReference type="ARBA" id="ARBA00004651"/>
    </source>
</evidence>
<name>A0A9N7JKK8_CLOSE</name>
<evidence type="ECO:0000256" key="2">
    <source>
        <dbReference type="ARBA" id="ARBA00022448"/>
    </source>
</evidence>
<evidence type="ECO:0000256" key="5">
    <source>
        <dbReference type="ARBA" id="ARBA00022989"/>
    </source>
</evidence>
<dbReference type="Proteomes" id="UP001055437">
    <property type="component" value="Chromosome"/>
</dbReference>
<dbReference type="Pfam" id="PF00528">
    <property type="entry name" value="BPD_transp_1"/>
    <property type="match status" value="1"/>
</dbReference>
<evidence type="ECO:0000259" key="8">
    <source>
        <dbReference type="PROSITE" id="PS50928"/>
    </source>
</evidence>
<proteinExistence type="inferred from homology"/>
<dbReference type="Proteomes" id="UP000280586">
    <property type="component" value="Chromosome"/>
</dbReference>
<evidence type="ECO:0000256" key="4">
    <source>
        <dbReference type="ARBA" id="ARBA00022692"/>
    </source>
</evidence>
<dbReference type="AlphaFoldDB" id="A0A9N7JKK8"/>
<dbReference type="InterPro" id="IPR000515">
    <property type="entry name" value="MetI-like"/>
</dbReference>
<feature type="transmembrane region" description="Helical" evidence="7">
    <location>
        <begin position="123"/>
        <end position="145"/>
    </location>
</feature>
<evidence type="ECO:0000313" key="11">
    <source>
        <dbReference type="Proteomes" id="UP000280586"/>
    </source>
</evidence>
<keyword evidence="4 7" id="KW-0812">Transmembrane</keyword>
<dbReference type="Gene3D" id="1.10.3720.10">
    <property type="entry name" value="MetI-like"/>
    <property type="match status" value="1"/>
</dbReference>
<comment type="subcellular location">
    <subcellularLocation>
        <location evidence="1 7">Cell membrane</location>
        <topology evidence="1 7">Multi-pass membrane protein</topology>
    </subcellularLocation>
</comment>
<dbReference type="SUPFAM" id="SSF161098">
    <property type="entry name" value="MetI-like"/>
    <property type="match status" value="1"/>
</dbReference>
<evidence type="ECO:0000256" key="6">
    <source>
        <dbReference type="ARBA" id="ARBA00023136"/>
    </source>
</evidence>
<feature type="transmembrane region" description="Helical" evidence="7">
    <location>
        <begin position="196"/>
        <end position="218"/>
    </location>
</feature>
<dbReference type="GO" id="GO:0055085">
    <property type="term" value="P:transmembrane transport"/>
    <property type="evidence" value="ECO:0007669"/>
    <property type="project" value="InterPro"/>
</dbReference>